<dbReference type="RefSeq" id="WP_007872384.1">
    <property type="nucleotide sequence ID" value="NZ_CP028974.1"/>
</dbReference>
<evidence type="ECO:0000256" key="1">
    <source>
        <dbReference type="SAM" id="MobiDB-lite"/>
    </source>
</evidence>
<feature type="region of interest" description="Disordered" evidence="1">
    <location>
        <begin position="118"/>
        <end position="153"/>
    </location>
</feature>
<feature type="chain" id="PRO_5041078273" description="Type VI secretion system-associated protein" evidence="2">
    <location>
        <begin position="20"/>
        <end position="334"/>
    </location>
</feature>
<sequence length="334" mass="36475">MKLWLPGLALLAASSSVWADNYRIVQSNTLKLDVWVDNIKDNTPQSWCGPELPLRIVSSGDKTPKVLDNFMPRLGSLLESQCSKLKTVRWQLNDAQGKALANGTATKSGDWNPVVTPAAAPEQTPADTTAAATQTTVDTLPQGRPEDLSPPADRTPWLEFNLQDGCHLRTFWKGGADAKALFIPAKDDGICEKGGWLNGRSEVIQKGATGDQKIAVTFVHGFPIVGINAGVDADRLLITSVNNERMVVSDGRSAQSWMILPYNREQNVWQAQGTVAVEISREQASDEARLRTRLEEVRKVWSSYVAPGTTLNILLVEALHPQLRDPAAGAYRAL</sequence>
<comment type="caution">
    <text evidence="3">The sequence shown here is derived from an EMBL/GenBank/DDBJ whole genome shotgun (WGS) entry which is preliminary data.</text>
</comment>
<dbReference type="AlphaFoldDB" id="A0A3Q9CJ89"/>
<feature type="signal peptide" evidence="2">
    <location>
        <begin position="1"/>
        <end position="19"/>
    </location>
</feature>
<protein>
    <recommendedName>
        <fullName evidence="5">Type VI secretion system-associated protein</fullName>
    </recommendedName>
</protein>
<reference evidence="3 4" key="1">
    <citation type="submission" date="2017-04" db="EMBL/GenBank/DDBJ databases">
        <title>Cronobacter sakazakii, ST83 Lineage Isolates.</title>
        <authorList>
            <person name="Chase H."/>
            <person name="Tall B."/>
            <person name="Gopinath G."/>
            <person name="Lehner A."/>
        </authorList>
    </citation>
    <scope>NUCLEOTIDE SEQUENCE [LARGE SCALE GENOMIC DNA]</scope>
    <source>
        <strain evidence="3 4">MOD1_Comp15</strain>
    </source>
</reference>
<dbReference type="EMBL" id="NCTU01000015">
    <property type="protein sequence ID" value="PUW02153.1"/>
    <property type="molecule type" value="Genomic_DNA"/>
</dbReference>
<evidence type="ECO:0000313" key="3">
    <source>
        <dbReference type="EMBL" id="PUW02153.1"/>
    </source>
</evidence>
<feature type="compositionally biased region" description="Low complexity" evidence="1">
    <location>
        <begin position="118"/>
        <end position="139"/>
    </location>
</feature>
<name>A0A3Q9CJ89_CROSK</name>
<evidence type="ECO:0000256" key="2">
    <source>
        <dbReference type="SAM" id="SignalP"/>
    </source>
</evidence>
<evidence type="ECO:0000313" key="4">
    <source>
        <dbReference type="Proteomes" id="UP000244856"/>
    </source>
</evidence>
<keyword evidence="2" id="KW-0732">Signal</keyword>
<accession>A0A3Q9CJ89</accession>
<evidence type="ECO:0008006" key="5">
    <source>
        <dbReference type="Google" id="ProtNLM"/>
    </source>
</evidence>
<organism evidence="3 4">
    <name type="scientific">Cronobacter sakazakii</name>
    <name type="common">Enterobacter sakazakii</name>
    <dbReference type="NCBI Taxonomy" id="28141"/>
    <lineage>
        <taxon>Bacteria</taxon>
        <taxon>Pseudomonadati</taxon>
        <taxon>Pseudomonadota</taxon>
        <taxon>Gammaproteobacteria</taxon>
        <taxon>Enterobacterales</taxon>
        <taxon>Enterobacteriaceae</taxon>
        <taxon>Cronobacter</taxon>
    </lineage>
</organism>
<dbReference type="Proteomes" id="UP000244856">
    <property type="component" value="Unassembled WGS sequence"/>
</dbReference>
<gene>
    <name evidence="3" type="ORF">B7T07_18630</name>
</gene>
<proteinExistence type="predicted"/>